<feature type="compositionally biased region" description="Polar residues" evidence="1">
    <location>
        <begin position="63"/>
        <end position="74"/>
    </location>
</feature>
<accession>A0A2B7WW74</accession>
<organism evidence="3 4">
    <name type="scientific">Helicocarpus griseus UAMH5409</name>
    <dbReference type="NCBI Taxonomy" id="1447875"/>
    <lineage>
        <taxon>Eukaryota</taxon>
        <taxon>Fungi</taxon>
        <taxon>Dikarya</taxon>
        <taxon>Ascomycota</taxon>
        <taxon>Pezizomycotina</taxon>
        <taxon>Eurotiomycetes</taxon>
        <taxon>Eurotiomycetidae</taxon>
        <taxon>Onygenales</taxon>
        <taxon>Ajellomycetaceae</taxon>
        <taxon>Helicocarpus</taxon>
    </lineage>
</organism>
<evidence type="ECO:0000256" key="2">
    <source>
        <dbReference type="SAM" id="SignalP"/>
    </source>
</evidence>
<dbReference type="AlphaFoldDB" id="A0A2B7WW74"/>
<dbReference type="OrthoDB" id="4174411at2759"/>
<proteinExistence type="predicted"/>
<feature type="signal peptide" evidence="2">
    <location>
        <begin position="1"/>
        <end position="27"/>
    </location>
</feature>
<evidence type="ECO:0000313" key="4">
    <source>
        <dbReference type="Proteomes" id="UP000223968"/>
    </source>
</evidence>
<feature type="compositionally biased region" description="Basic residues" evidence="1">
    <location>
        <begin position="142"/>
        <end position="168"/>
    </location>
</feature>
<feature type="compositionally biased region" description="Basic residues" evidence="1">
    <location>
        <begin position="81"/>
        <end position="107"/>
    </location>
</feature>
<feature type="region of interest" description="Disordered" evidence="1">
    <location>
        <begin position="61"/>
        <end position="179"/>
    </location>
</feature>
<comment type="caution">
    <text evidence="3">The sequence shown here is derived from an EMBL/GenBank/DDBJ whole genome shotgun (WGS) entry which is preliminary data.</text>
</comment>
<dbReference type="EMBL" id="PDNB01000180">
    <property type="protein sequence ID" value="PGH00840.1"/>
    <property type="molecule type" value="Genomic_DNA"/>
</dbReference>
<reference evidence="3 4" key="1">
    <citation type="submission" date="2017-10" db="EMBL/GenBank/DDBJ databases">
        <title>Comparative genomics in systemic dimorphic fungi from Ajellomycetaceae.</title>
        <authorList>
            <person name="Munoz J.F."/>
            <person name="Mcewen J.G."/>
            <person name="Clay O.K."/>
            <person name="Cuomo C.A."/>
        </authorList>
    </citation>
    <scope>NUCLEOTIDE SEQUENCE [LARGE SCALE GENOMIC DNA]</scope>
    <source>
        <strain evidence="3 4">UAMH5409</strain>
    </source>
</reference>
<sequence>MRFTVQKILPFLATLAFLAQPLADARAISVPNARNSDPSDLIGIPDVALGEQLDTKHLAVAQAPQTGLSQTDVSESGIISRRGKKGGGKKGGKTGKSKKKDKPKLCKPKNGQSEKGAGKKGAQKQRVAPRDIVQRGNQTKGGQKKGGGKKGRGKKGRGKKGGQKKGGQKKAVDKVLSWDQYKRSGQKALKALEDAISQKKPDRSEGHSYKNDYQVKDDDTNLAKDAIPEDFQQFINNFKRNGKYYHKSVTSHGSNAIVNEASFSKEQKTFVMEQAFRDNDKKKDDKDRLLWSQLTWQLWEEVAGEAAGSLERVIRYNIVNKGTNKMIAEAVKKIGSDFDCEELHEFHPSSSNRDMDEAFTVLAGTDNIKGVIYLFADNHNKLGHKKLKKIRTFDDSDILLEFG</sequence>
<evidence type="ECO:0000313" key="3">
    <source>
        <dbReference type="EMBL" id="PGH00840.1"/>
    </source>
</evidence>
<gene>
    <name evidence="3" type="ORF">AJ79_08092</name>
</gene>
<dbReference type="STRING" id="1447875.A0A2B7WW74"/>
<name>A0A2B7WW74_9EURO</name>
<keyword evidence="2" id="KW-0732">Signal</keyword>
<evidence type="ECO:0000256" key="1">
    <source>
        <dbReference type="SAM" id="MobiDB-lite"/>
    </source>
</evidence>
<dbReference type="Proteomes" id="UP000223968">
    <property type="component" value="Unassembled WGS sequence"/>
</dbReference>
<feature type="chain" id="PRO_5012744584" evidence="2">
    <location>
        <begin position="28"/>
        <end position="403"/>
    </location>
</feature>
<keyword evidence="4" id="KW-1185">Reference proteome</keyword>
<protein>
    <submittedName>
        <fullName evidence="3">Uncharacterized protein</fullName>
    </submittedName>
</protein>